<name>A0A3B0YHI9_9ZZZZ</name>
<evidence type="ECO:0000313" key="3">
    <source>
        <dbReference type="EMBL" id="VAW74712.1"/>
    </source>
</evidence>
<evidence type="ECO:0000256" key="1">
    <source>
        <dbReference type="SAM" id="Phobius"/>
    </source>
</evidence>
<dbReference type="InterPro" id="IPR038522">
    <property type="entry name" value="T4/T6SS_DotU_sf"/>
</dbReference>
<dbReference type="PANTHER" id="PTHR38033">
    <property type="entry name" value="MEMBRANE PROTEIN-RELATED"/>
    <property type="match status" value="1"/>
</dbReference>
<dbReference type="PANTHER" id="PTHR38033:SF1">
    <property type="entry name" value="DOTU FAMILY TYPE IV_VI SECRETION SYSTEM PROTEIN"/>
    <property type="match status" value="1"/>
</dbReference>
<dbReference type="Pfam" id="PF09850">
    <property type="entry name" value="DotU"/>
    <property type="match status" value="1"/>
</dbReference>
<evidence type="ECO:0000259" key="2">
    <source>
        <dbReference type="Pfam" id="PF09850"/>
    </source>
</evidence>
<dbReference type="EMBL" id="UOFL01000062">
    <property type="protein sequence ID" value="VAW74712.1"/>
    <property type="molecule type" value="Genomic_DNA"/>
</dbReference>
<sequence length="238" mass="27416">MKPSDTRINPAMESCTNLFNIALLFSKDGRGKNLDQSYGDKVLRAFSEMERLAYDRHINTDTIKDIKYAMVAFIDEVILSSKWPHRSEWMVEPLQLRYFGEHLAGEGFFDRLKQLRQSGERNADVLELYYICLQLGFEGMYKLNGYEQLMSLQIDLRSQLENYRGAANFKLSPHATPTHGIIHQIRRQVPAWVIGMVTAAIVISIYVTYSTIIDKVTDSTVVSINEHNVNIVKKLKRH</sequence>
<gene>
    <name evidence="3" type="ORF">MNBD_GAMMA12-3064</name>
</gene>
<keyword evidence="1" id="KW-0472">Membrane</keyword>
<keyword evidence="1" id="KW-0812">Transmembrane</keyword>
<accession>A0A3B0YHI9</accession>
<protein>
    <recommendedName>
        <fullName evidence="2">Type IV / VI secretion system DotU domain-containing protein</fullName>
    </recommendedName>
</protein>
<feature type="transmembrane region" description="Helical" evidence="1">
    <location>
        <begin position="189"/>
        <end position="209"/>
    </location>
</feature>
<reference evidence="3" key="1">
    <citation type="submission" date="2018-06" db="EMBL/GenBank/DDBJ databases">
        <authorList>
            <person name="Zhirakovskaya E."/>
        </authorList>
    </citation>
    <scope>NUCLEOTIDE SEQUENCE</scope>
</reference>
<dbReference type="NCBIfam" id="TIGR03349">
    <property type="entry name" value="IV_VI_DotU"/>
    <property type="match status" value="1"/>
</dbReference>
<dbReference type="Gene3D" id="1.25.40.590">
    <property type="entry name" value="Type IV / VI secretion system, DotU"/>
    <property type="match status" value="1"/>
</dbReference>
<dbReference type="InterPro" id="IPR017732">
    <property type="entry name" value="T4/T6SS_DotU"/>
</dbReference>
<dbReference type="AlphaFoldDB" id="A0A3B0YHI9"/>
<feature type="domain" description="Type IV / VI secretion system DotU" evidence="2">
    <location>
        <begin position="13"/>
        <end position="211"/>
    </location>
</feature>
<proteinExistence type="predicted"/>
<organism evidence="3">
    <name type="scientific">hydrothermal vent metagenome</name>
    <dbReference type="NCBI Taxonomy" id="652676"/>
    <lineage>
        <taxon>unclassified sequences</taxon>
        <taxon>metagenomes</taxon>
        <taxon>ecological metagenomes</taxon>
    </lineage>
</organism>
<dbReference type="NCBIfam" id="NF038228">
    <property type="entry name" value="IcmH_DotU_IVB"/>
    <property type="match status" value="1"/>
</dbReference>
<keyword evidence="1" id="KW-1133">Transmembrane helix</keyword>